<protein>
    <submittedName>
        <fullName evidence="1">Uncharacterized protein</fullName>
    </submittedName>
</protein>
<keyword evidence="2" id="KW-1185">Reference proteome</keyword>
<organism evidence="1 2">
    <name type="scientific">Amycolatopsis tucumanensis</name>
    <dbReference type="NCBI Taxonomy" id="401106"/>
    <lineage>
        <taxon>Bacteria</taxon>
        <taxon>Bacillati</taxon>
        <taxon>Actinomycetota</taxon>
        <taxon>Actinomycetes</taxon>
        <taxon>Pseudonocardiales</taxon>
        <taxon>Pseudonocardiaceae</taxon>
        <taxon>Amycolatopsis</taxon>
    </lineage>
</organism>
<dbReference type="Proteomes" id="UP001501624">
    <property type="component" value="Unassembled WGS sequence"/>
</dbReference>
<evidence type="ECO:0000313" key="2">
    <source>
        <dbReference type="Proteomes" id="UP001501624"/>
    </source>
</evidence>
<gene>
    <name evidence="1" type="ORF">GCM10022380_63780</name>
</gene>
<sequence length="98" mass="10984">MDGIGHGRIRPALDWWESGGRPGADKGVNHWSGLVQTVVAEFRAELNRSLSADRRSLAGVELDWYLRNLDGVAVSTRTGCFRCFRRRSRTNVSPRRSG</sequence>
<proteinExistence type="predicted"/>
<reference evidence="2" key="1">
    <citation type="journal article" date="2019" name="Int. J. Syst. Evol. Microbiol.">
        <title>The Global Catalogue of Microorganisms (GCM) 10K type strain sequencing project: providing services to taxonomists for standard genome sequencing and annotation.</title>
        <authorList>
            <consortium name="The Broad Institute Genomics Platform"/>
            <consortium name="The Broad Institute Genome Sequencing Center for Infectious Disease"/>
            <person name="Wu L."/>
            <person name="Ma J."/>
        </authorList>
    </citation>
    <scope>NUCLEOTIDE SEQUENCE [LARGE SCALE GENOMIC DNA]</scope>
    <source>
        <strain evidence="2">JCM 17017</strain>
    </source>
</reference>
<name>A0ABP7J937_9PSEU</name>
<accession>A0ABP7J937</accession>
<evidence type="ECO:0000313" key="1">
    <source>
        <dbReference type="EMBL" id="GAA3836921.1"/>
    </source>
</evidence>
<dbReference type="EMBL" id="BAABCM010000011">
    <property type="protein sequence ID" value="GAA3836921.1"/>
    <property type="molecule type" value="Genomic_DNA"/>
</dbReference>
<comment type="caution">
    <text evidence="1">The sequence shown here is derived from an EMBL/GenBank/DDBJ whole genome shotgun (WGS) entry which is preliminary data.</text>
</comment>